<protein>
    <submittedName>
        <fullName evidence="2">Uncharacterized protein</fullName>
    </submittedName>
</protein>
<gene>
    <name evidence="2" type="ORF">SOO65_04935</name>
</gene>
<evidence type="ECO:0000256" key="1">
    <source>
        <dbReference type="SAM" id="SignalP"/>
    </source>
</evidence>
<dbReference type="KEGG" id="psti:SOO65_04935"/>
<organism evidence="2 3">
    <name type="scientific">Peredibacter starrii</name>
    <dbReference type="NCBI Taxonomy" id="28202"/>
    <lineage>
        <taxon>Bacteria</taxon>
        <taxon>Pseudomonadati</taxon>
        <taxon>Bdellovibrionota</taxon>
        <taxon>Bacteriovoracia</taxon>
        <taxon>Bacteriovoracales</taxon>
        <taxon>Bacteriovoracaceae</taxon>
        <taxon>Peredibacter</taxon>
    </lineage>
</organism>
<feature type="signal peptide" evidence="1">
    <location>
        <begin position="1"/>
        <end position="18"/>
    </location>
</feature>
<sequence length="100" mass="11205">MKSIFTLVLIFSFSSAFAHQVYFTKSSLFANKIVYFTNSPVAASKIIMFTKNPLAAYDCIIYKTESAAFADAQWKETTNPLLGEHMFVTENPLIVSKGCF</sequence>
<reference evidence="2 3" key="1">
    <citation type="submission" date="2023-11" db="EMBL/GenBank/DDBJ databases">
        <title>Peredibacter starrii A3.12.</title>
        <authorList>
            <person name="Mitchell R.J."/>
        </authorList>
    </citation>
    <scope>NUCLEOTIDE SEQUENCE [LARGE SCALE GENOMIC DNA]</scope>
    <source>
        <strain evidence="2 3">A3.12</strain>
    </source>
</reference>
<dbReference type="EMBL" id="CP139487">
    <property type="protein sequence ID" value="WPU66085.1"/>
    <property type="molecule type" value="Genomic_DNA"/>
</dbReference>
<keyword evidence="3" id="KW-1185">Reference proteome</keyword>
<evidence type="ECO:0000313" key="3">
    <source>
        <dbReference type="Proteomes" id="UP001324634"/>
    </source>
</evidence>
<keyword evidence="1" id="KW-0732">Signal</keyword>
<accession>A0AAX4HRU4</accession>
<feature type="chain" id="PRO_5043870077" evidence="1">
    <location>
        <begin position="19"/>
        <end position="100"/>
    </location>
</feature>
<evidence type="ECO:0000313" key="2">
    <source>
        <dbReference type="EMBL" id="WPU66085.1"/>
    </source>
</evidence>
<dbReference type="RefSeq" id="WP_321397869.1">
    <property type="nucleotide sequence ID" value="NZ_CP139487.1"/>
</dbReference>
<proteinExistence type="predicted"/>
<name>A0AAX4HRU4_9BACT</name>
<dbReference type="AlphaFoldDB" id="A0AAX4HRU4"/>
<dbReference type="Proteomes" id="UP001324634">
    <property type="component" value="Chromosome"/>
</dbReference>